<dbReference type="EMBL" id="PSRQ01000020">
    <property type="protein sequence ID" value="PWU23888.1"/>
    <property type="molecule type" value="Genomic_DNA"/>
</dbReference>
<evidence type="ECO:0000313" key="1">
    <source>
        <dbReference type="EMBL" id="PWU23888.1"/>
    </source>
</evidence>
<gene>
    <name evidence="1" type="ORF">C5B42_01340</name>
</gene>
<protein>
    <submittedName>
        <fullName evidence="1">Uncharacterized protein</fullName>
    </submittedName>
</protein>
<dbReference type="Proteomes" id="UP000246104">
    <property type="component" value="Unassembled WGS sequence"/>
</dbReference>
<evidence type="ECO:0000313" key="2">
    <source>
        <dbReference type="Proteomes" id="UP000246104"/>
    </source>
</evidence>
<name>A0A317JR01_9BACT</name>
<reference evidence="1 2" key="1">
    <citation type="submission" date="2018-02" db="EMBL/GenBank/DDBJ databases">
        <title>Genomic Reconstructions from Amazon Rainforest and Pasture Soil Reveal Novel Insights into the Physiology of Candidate Phyla in Tropical Sites.</title>
        <authorList>
            <person name="Kroeger M.E."/>
            <person name="Delmont T."/>
            <person name="Eren A.M."/>
            <person name="Guo J."/>
            <person name="Meyer K.M."/>
            <person name="Khan K."/>
            <person name="Rodrigues J.L.M."/>
            <person name="Bohannan B.J.M."/>
            <person name="Tringe S."/>
            <person name="Borges C.D."/>
            <person name="Tiedje J."/>
            <person name="Tsai S.M."/>
            <person name="Nusslein K."/>
        </authorList>
    </citation>
    <scope>NUCLEOTIDE SEQUENCE [LARGE SCALE GENOMIC DNA]</scope>
    <source>
        <strain evidence="1">Amazon FNV 2010 28 9</strain>
    </source>
</reference>
<organism evidence="1 2">
    <name type="scientific">Candidatus Cerribacteria bacterium 'Amazon FNV 2010 28 9'</name>
    <dbReference type="NCBI Taxonomy" id="2081795"/>
    <lineage>
        <taxon>Bacteria</taxon>
        <taxon>Candidatus Cerribacteria</taxon>
    </lineage>
</organism>
<accession>A0A317JR01</accession>
<sequence length="266" mass="29508">MAVRSVSEPFLRGSLFQLAAMCVMIVSEDKIVVWLKASHFMGTRELNGQTPARELNSSNLLGFVLPARNQYPFALNTLHPRRRVKRVSGSTRLLFRLSPVGLSLFASGSGPLPGVDASIILTKVSKLVAGRPFVQIIFPLLPVRLSSGSRLNDRCRVSPRSRLFSLWRDPDSASPSHVTVLRVGEISASGMPDLLREISHPLAVGHLDESCRKSFLFGITHNDDELSYSMLFTYSVYLVMYIASFQCDLCTLLTFRQDVGVYTVVC</sequence>
<comment type="caution">
    <text evidence="1">The sequence shown here is derived from an EMBL/GenBank/DDBJ whole genome shotgun (WGS) entry which is preliminary data.</text>
</comment>
<dbReference type="AlphaFoldDB" id="A0A317JR01"/>
<proteinExistence type="predicted"/>